<sequence length="303" mass="32772">MSVKERKPEEMPVVSPATPAERSSITAIDHLVVLVSDLPAAVAAYRTLLARAPAWHGRDDGSENALFTLGNMSLELMAPAGTGGNADRIRTVINLQGEGLASLCFRVSDIGRMHRRLDRLAMQPDPIAAVEGRDTSTGATLSWKRTRAATALTRGVRLFFLELDAERPLSEPIGPAPVTGMDHVVVSTSDPESAAALYGARLGLDMALDRAHQEWGRLMFFRCGDLTVEVVHRPVAGSDADHDKLWGISWRVDDIDATRARLIEAGITVTEPRNGRKPGTRVVTVRSGTCRIPTLLVQTSPTT</sequence>
<dbReference type="CDD" id="cd06587">
    <property type="entry name" value="VOC"/>
    <property type="match status" value="1"/>
</dbReference>
<organism evidence="3 4">
    <name type="scientific">Rhodopseudomonas palustris</name>
    <dbReference type="NCBI Taxonomy" id="1076"/>
    <lineage>
        <taxon>Bacteria</taxon>
        <taxon>Pseudomonadati</taxon>
        <taxon>Pseudomonadota</taxon>
        <taxon>Alphaproteobacteria</taxon>
        <taxon>Hyphomicrobiales</taxon>
        <taxon>Nitrobacteraceae</taxon>
        <taxon>Rhodopseudomonas</taxon>
    </lineage>
</organism>
<dbReference type="InterPro" id="IPR037523">
    <property type="entry name" value="VOC_core"/>
</dbReference>
<evidence type="ECO:0000256" key="1">
    <source>
        <dbReference type="ARBA" id="ARBA00022723"/>
    </source>
</evidence>
<dbReference type="GO" id="GO:0046872">
    <property type="term" value="F:metal ion binding"/>
    <property type="evidence" value="ECO:0007669"/>
    <property type="project" value="UniProtKB-KW"/>
</dbReference>
<dbReference type="Pfam" id="PF13669">
    <property type="entry name" value="Glyoxalase_4"/>
    <property type="match status" value="1"/>
</dbReference>
<comment type="caution">
    <text evidence="3">The sequence shown here is derived from an EMBL/GenBank/DDBJ whole genome shotgun (WGS) entry which is preliminary data.</text>
</comment>
<dbReference type="Proteomes" id="UP000782519">
    <property type="component" value="Unassembled WGS sequence"/>
</dbReference>
<reference evidence="3" key="1">
    <citation type="submission" date="2020-07" db="EMBL/GenBank/DDBJ databases">
        <title>Huge and variable diversity of episymbiotic CPR bacteria and DPANN archaea in groundwater ecosystems.</title>
        <authorList>
            <person name="He C.Y."/>
            <person name="Keren R."/>
            <person name="Whittaker M."/>
            <person name="Farag I.F."/>
            <person name="Doudna J."/>
            <person name="Cate J.H.D."/>
            <person name="Banfield J.F."/>
        </authorList>
    </citation>
    <scope>NUCLEOTIDE SEQUENCE</scope>
    <source>
        <strain evidence="3">NC_groundwater_1818_Pr3_B-0.1um_66_35</strain>
    </source>
</reference>
<feature type="domain" description="VOC" evidence="2">
    <location>
        <begin position="27"/>
        <end position="157"/>
    </location>
</feature>
<dbReference type="GO" id="GO:0004493">
    <property type="term" value="F:methylmalonyl-CoA epimerase activity"/>
    <property type="evidence" value="ECO:0007669"/>
    <property type="project" value="TreeGrafter"/>
</dbReference>
<dbReference type="InterPro" id="IPR029068">
    <property type="entry name" value="Glyas_Bleomycin-R_OHBP_Dase"/>
</dbReference>
<dbReference type="PROSITE" id="PS51819">
    <property type="entry name" value="VOC"/>
    <property type="match status" value="2"/>
</dbReference>
<dbReference type="InterPro" id="IPR051785">
    <property type="entry name" value="MMCE/EMCE_epimerase"/>
</dbReference>
<dbReference type="SUPFAM" id="SSF54593">
    <property type="entry name" value="Glyoxalase/Bleomycin resistance protein/Dihydroxybiphenyl dioxygenase"/>
    <property type="match status" value="1"/>
</dbReference>
<name>A0A933RVC3_RHOPL</name>
<dbReference type="InterPro" id="IPR025870">
    <property type="entry name" value="Glyoxalase-like_dom"/>
</dbReference>
<keyword evidence="1" id="KW-0479">Metal-binding</keyword>
<dbReference type="PANTHER" id="PTHR43048:SF3">
    <property type="entry name" value="METHYLMALONYL-COA EPIMERASE, MITOCHONDRIAL"/>
    <property type="match status" value="1"/>
</dbReference>
<dbReference type="AlphaFoldDB" id="A0A933RVC3"/>
<gene>
    <name evidence="3" type="ORF">HZA66_06350</name>
</gene>
<dbReference type="GO" id="GO:0046491">
    <property type="term" value="P:L-methylmalonyl-CoA metabolic process"/>
    <property type="evidence" value="ECO:0007669"/>
    <property type="project" value="TreeGrafter"/>
</dbReference>
<dbReference type="Gene3D" id="3.10.180.10">
    <property type="entry name" value="2,3-Dihydroxybiphenyl 1,2-Dioxygenase, domain 1"/>
    <property type="match status" value="2"/>
</dbReference>
<protein>
    <submittedName>
        <fullName evidence="3">VOC family protein</fullName>
    </submittedName>
</protein>
<feature type="domain" description="VOC" evidence="2">
    <location>
        <begin position="180"/>
        <end position="299"/>
    </location>
</feature>
<accession>A0A933RVC3</accession>
<dbReference type="PANTHER" id="PTHR43048">
    <property type="entry name" value="METHYLMALONYL-COA EPIMERASE"/>
    <property type="match status" value="1"/>
</dbReference>
<dbReference type="EMBL" id="JACRJB010000015">
    <property type="protein sequence ID" value="MBI5129043.1"/>
    <property type="molecule type" value="Genomic_DNA"/>
</dbReference>
<dbReference type="Pfam" id="PF13468">
    <property type="entry name" value="Glyoxalase_3"/>
    <property type="match status" value="1"/>
</dbReference>
<evidence type="ECO:0000259" key="2">
    <source>
        <dbReference type="PROSITE" id="PS51819"/>
    </source>
</evidence>
<evidence type="ECO:0000313" key="4">
    <source>
        <dbReference type="Proteomes" id="UP000782519"/>
    </source>
</evidence>
<proteinExistence type="predicted"/>
<evidence type="ECO:0000313" key="3">
    <source>
        <dbReference type="EMBL" id="MBI5129043.1"/>
    </source>
</evidence>